<dbReference type="STRING" id="1399860.A0A2C5XZT2"/>
<comment type="similarity">
    <text evidence="1">Belongs to the universal ribosomal protein uL1 family.</text>
</comment>
<dbReference type="Pfam" id="PF00687">
    <property type="entry name" value="Ribosomal_L1"/>
    <property type="match status" value="1"/>
</dbReference>
<dbReference type="Gene3D" id="3.40.50.790">
    <property type="match status" value="1"/>
</dbReference>
<evidence type="ECO:0000256" key="4">
    <source>
        <dbReference type="SAM" id="MobiDB-lite"/>
    </source>
</evidence>
<keyword evidence="6" id="KW-1185">Reference proteome</keyword>
<protein>
    <recommendedName>
        <fullName evidence="7">Ribosomal protein L1</fullName>
    </recommendedName>
</protein>
<evidence type="ECO:0008006" key="7">
    <source>
        <dbReference type="Google" id="ProtNLM"/>
    </source>
</evidence>
<dbReference type="SUPFAM" id="SSF56808">
    <property type="entry name" value="Ribosomal protein L1"/>
    <property type="match status" value="1"/>
</dbReference>
<proteinExistence type="inferred from homology"/>
<keyword evidence="2" id="KW-0689">Ribosomal protein</keyword>
<dbReference type="OrthoDB" id="1747252at2759"/>
<dbReference type="EMBL" id="NJET01000157">
    <property type="protein sequence ID" value="PHH60234.1"/>
    <property type="molecule type" value="Genomic_DNA"/>
</dbReference>
<dbReference type="AlphaFoldDB" id="A0A2C5XZT2"/>
<dbReference type="Proteomes" id="UP000226192">
    <property type="component" value="Unassembled WGS sequence"/>
</dbReference>
<dbReference type="PANTHER" id="PTHR36427:SF3">
    <property type="entry name" value="LARGE RIBOSOMAL SUBUNIT PROTEIN UL1M"/>
    <property type="match status" value="1"/>
</dbReference>
<dbReference type="InterPro" id="IPR023674">
    <property type="entry name" value="Ribosomal_uL1-like"/>
</dbReference>
<name>A0A2C5XZT2_9HYPO</name>
<accession>A0A2C5XZT2</accession>
<evidence type="ECO:0000256" key="3">
    <source>
        <dbReference type="ARBA" id="ARBA00023274"/>
    </source>
</evidence>
<evidence type="ECO:0000313" key="6">
    <source>
        <dbReference type="Proteomes" id="UP000226192"/>
    </source>
</evidence>
<comment type="caution">
    <text evidence="5">The sequence shown here is derived from an EMBL/GenBank/DDBJ whole genome shotgun (WGS) entry which is preliminary data.</text>
</comment>
<dbReference type="InterPro" id="IPR016095">
    <property type="entry name" value="Ribosomal_uL1_3-a/b-sand"/>
</dbReference>
<dbReference type="GO" id="GO:0003735">
    <property type="term" value="F:structural constituent of ribosome"/>
    <property type="evidence" value="ECO:0007669"/>
    <property type="project" value="TreeGrafter"/>
</dbReference>
<evidence type="ECO:0000313" key="5">
    <source>
        <dbReference type="EMBL" id="PHH60234.1"/>
    </source>
</evidence>
<feature type="region of interest" description="Disordered" evidence="4">
    <location>
        <begin position="277"/>
        <end position="296"/>
    </location>
</feature>
<feature type="region of interest" description="Disordered" evidence="4">
    <location>
        <begin position="35"/>
        <end position="54"/>
    </location>
</feature>
<feature type="compositionally biased region" description="Basic residues" evidence="4">
    <location>
        <begin position="43"/>
        <end position="53"/>
    </location>
</feature>
<sequence length="296" mass="32776">MRPIDRCLASMARLSLAPRLPVCLPRVSSPLLMQARLASGGPPKKRKQKRRKLPKEFRRADLAKTDLPRFSLCGAMRLLRAVEVGQPTGTKYELHVNIKTKRNGPYLKNTIRLPFPTKSPWKFGVICPENSKEAKAAIAAGAAIVGLEKVFEQIRKEKFGFDRLICLEGECEQALLDADVAKILGPRGLMPTRKLKTITRDPAKTITSSAGMAEYRERRGTINLPIGQINYTPEQLKANIHAFMTSVKADCVEMSERFFKGIHEVILSTTHGPGVSLSGTFKDPDEYGPEALTGPL</sequence>
<dbReference type="Gene3D" id="3.30.190.20">
    <property type="match status" value="1"/>
</dbReference>
<gene>
    <name evidence="5" type="ORF">CDD81_1934</name>
</gene>
<organism evidence="5 6">
    <name type="scientific">Ophiocordyceps australis</name>
    <dbReference type="NCBI Taxonomy" id="1399860"/>
    <lineage>
        <taxon>Eukaryota</taxon>
        <taxon>Fungi</taxon>
        <taxon>Dikarya</taxon>
        <taxon>Ascomycota</taxon>
        <taxon>Pezizomycotina</taxon>
        <taxon>Sordariomycetes</taxon>
        <taxon>Hypocreomycetidae</taxon>
        <taxon>Hypocreales</taxon>
        <taxon>Ophiocordycipitaceae</taxon>
        <taxon>Ophiocordyceps</taxon>
    </lineage>
</organism>
<reference evidence="5 6" key="1">
    <citation type="submission" date="2017-06" db="EMBL/GenBank/DDBJ databases">
        <title>Ant-infecting Ophiocordyceps genomes reveal a high diversity of potential behavioral manipulation genes and a possible major role for enterotoxins.</title>
        <authorList>
            <person name="De Bekker C."/>
            <person name="Evans H.C."/>
            <person name="Brachmann A."/>
            <person name="Hughes D.P."/>
        </authorList>
    </citation>
    <scope>NUCLEOTIDE SEQUENCE [LARGE SCALE GENOMIC DNA]</scope>
    <source>
        <strain evidence="5 6">Map64</strain>
    </source>
</reference>
<dbReference type="InterPro" id="IPR028364">
    <property type="entry name" value="Ribosomal_uL1/biogenesis"/>
</dbReference>
<keyword evidence="3" id="KW-0687">Ribonucleoprotein</keyword>
<evidence type="ECO:0000256" key="2">
    <source>
        <dbReference type="ARBA" id="ARBA00022980"/>
    </source>
</evidence>
<dbReference type="GO" id="GO:0005762">
    <property type="term" value="C:mitochondrial large ribosomal subunit"/>
    <property type="evidence" value="ECO:0007669"/>
    <property type="project" value="TreeGrafter"/>
</dbReference>
<evidence type="ECO:0000256" key="1">
    <source>
        <dbReference type="ARBA" id="ARBA00010531"/>
    </source>
</evidence>
<dbReference type="PANTHER" id="PTHR36427">
    <property type="entry name" value="54S RIBOSOMAL PROTEIN L1, MITOCHONDRIAL"/>
    <property type="match status" value="1"/>
</dbReference>
<dbReference type="CDD" id="cd00403">
    <property type="entry name" value="Ribosomal_L1"/>
    <property type="match status" value="1"/>
</dbReference>